<dbReference type="Proteomes" id="UP000016587">
    <property type="component" value="Chromosome"/>
</dbReference>
<keyword evidence="1" id="KW-0802">TPR repeat</keyword>
<dbReference type="STRING" id="1121448.DGI_1723"/>
<gene>
    <name evidence="3" type="ORF">DGI_1723</name>
</gene>
<dbReference type="SMART" id="SM00028">
    <property type="entry name" value="TPR"/>
    <property type="match status" value="3"/>
</dbReference>
<keyword evidence="4" id="KW-1185">Reference proteome</keyword>
<feature type="region of interest" description="Disordered" evidence="2">
    <location>
        <begin position="1"/>
        <end position="34"/>
    </location>
</feature>
<feature type="repeat" description="TPR" evidence="1">
    <location>
        <begin position="94"/>
        <end position="127"/>
    </location>
</feature>
<evidence type="ECO:0000256" key="2">
    <source>
        <dbReference type="SAM" id="MobiDB-lite"/>
    </source>
</evidence>
<dbReference type="EMBL" id="CP006585">
    <property type="protein sequence ID" value="AGW13540.1"/>
    <property type="molecule type" value="Genomic_DNA"/>
</dbReference>
<dbReference type="InterPro" id="IPR019734">
    <property type="entry name" value="TPR_rpt"/>
</dbReference>
<feature type="compositionally biased region" description="Low complexity" evidence="2">
    <location>
        <begin position="13"/>
        <end position="30"/>
    </location>
</feature>
<dbReference type="SUPFAM" id="SSF48452">
    <property type="entry name" value="TPR-like"/>
    <property type="match status" value="2"/>
</dbReference>
<dbReference type="KEGG" id="dgg:DGI_1723"/>
<reference evidence="4" key="2">
    <citation type="submission" date="2013-07" db="EMBL/GenBank/DDBJ databases">
        <authorList>
            <person name="Morais-Silva F.O."/>
            <person name="Rezende A.M."/>
            <person name="Pimentel C."/>
            <person name="Resende D.M."/>
            <person name="Santos C.I."/>
            <person name="Clemente C."/>
            <person name="de Oliveira L.M."/>
            <person name="da Silva S.M."/>
            <person name="Costa D.A."/>
            <person name="Varela-Raposo A."/>
            <person name="Horacio E.C.A."/>
            <person name="Matos M."/>
            <person name="Flores O."/>
            <person name="Ruiz J.C."/>
            <person name="Rodrigues-Pousada C."/>
        </authorList>
    </citation>
    <scope>NUCLEOTIDE SEQUENCE [LARGE SCALE GENOMIC DNA]</scope>
    <source>
        <strain evidence="4">ATCC 19364 / DSM 1382 / NCIMB 9332 / VKM B-1759</strain>
    </source>
</reference>
<dbReference type="AlphaFoldDB" id="T2GAB6"/>
<dbReference type="PATRIC" id="fig|1121448.10.peg.1709"/>
<evidence type="ECO:0000313" key="3">
    <source>
        <dbReference type="EMBL" id="AGW13540.1"/>
    </source>
</evidence>
<dbReference type="HOGENOM" id="CLU_721061_0_0_7"/>
<evidence type="ECO:0000313" key="4">
    <source>
        <dbReference type="Proteomes" id="UP000016587"/>
    </source>
</evidence>
<reference evidence="3 4" key="1">
    <citation type="journal article" date="2013" name="J. Bacteriol.">
        <title>Roles of HynAB and Ech, the only two hydrogenases found in the model sulfate reducer Desulfovibrio gigas.</title>
        <authorList>
            <person name="Morais-Silva F.O."/>
            <person name="Santos C.I."/>
            <person name="Rodrigues R."/>
            <person name="Pereira I.A."/>
            <person name="Rodrigues-Pousada C."/>
        </authorList>
    </citation>
    <scope>NUCLEOTIDE SEQUENCE [LARGE SCALE GENOMIC DNA]</scope>
    <source>
        <strain evidence="4">ATCC 19364 / DSM 1382 / NCIMB 9332 / VKM B-1759</strain>
    </source>
</reference>
<protein>
    <submittedName>
        <fullName evidence="3">Putative tetratricopeptide domain-containing protein</fullName>
    </submittedName>
</protein>
<dbReference type="eggNOG" id="COG2956">
    <property type="taxonomic scope" value="Bacteria"/>
</dbReference>
<dbReference type="Gene3D" id="1.25.40.10">
    <property type="entry name" value="Tetratricopeptide repeat domain"/>
    <property type="match status" value="1"/>
</dbReference>
<dbReference type="PROSITE" id="PS50005">
    <property type="entry name" value="TPR"/>
    <property type="match status" value="1"/>
</dbReference>
<accession>T2GAB6</accession>
<evidence type="ECO:0000256" key="1">
    <source>
        <dbReference type="PROSITE-ProRule" id="PRU00339"/>
    </source>
</evidence>
<organism evidence="3 4">
    <name type="scientific">Megalodesulfovibrio gigas (strain ATCC 19364 / DSM 1382 / NCIMB 9332 / VKM B-1759)</name>
    <name type="common">Desulfovibrio gigas</name>
    <dbReference type="NCBI Taxonomy" id="1121448"/>
    <lineage>
        <taxon>Bacteria</taxon>
        <taxon>Pseudomonadati</taxon>
        <taxon>Thermodesulfobacteriota</taxon>
        <taxon>Desulfovibrionia</taxon>
        <taxon>Desulfovibrionales</taxon>
        <taxon>Desulfovibrionaceae</taxon>
        <taxon>Megalodesulfovibrio</taxon>
    </lineage>
</organism>
<sequence>MRPAIATPRQWGDPSGAADDSSSAAPSAKLPFPPPDDLQAVQDELARMLTLDPAAIEPCFALATLHRSQGEPQRALTVRRRLAHRPGLDKGQRARLQYEIGRDLLRLGELGKALEAFEVAQLILPRSQAVRLALADCTLRLGKAKEAARLFAEAGRKDLQAHALARHAQALLLAGECSHARRHASRAAALAPTLPEGWLVLVREAAVSRNWARLARQLRKGMHAVTPRLRFALLEALLNPDTPWHDSGKAPAQRPCCLGPASVSDRVHPADNPLRAQAEVVQHILTTPPPPGQPPVAQPADAALCHLAACLCRAGNLQEAAQIWLEKALALEPTFWRARMDLTALALPRQEVEPAFYDAAHTLFSLLTAQPRFACAACGHRSNTLFFQCPRCQSWRRIQCCLH</sequence>
<name>T2GAB6_MEGG1</name>
<proteinExistence type="predicted"/>
<dbReference type="InterPro" id="IPR011990">
    <property type="entry name" value="TPR-like_helical_dom_sf"/>
</dbReference>